<dbReference type="PRINTS" id="PR00759">
    <property type="entry name" value="BASICPTASE"/>
</dbReference>
<protein>
    <recommendedName>
        <fullName evidence="4">BPTI/Kunitz inhibitor domain-containing protein</fullName>
    </recommendedName>
</protein>
<evidence type="ECO:0000259" key="4">
    <source>
        <dbReference type="PROSITE" id="PS50279"/>
    </source>
</evidence>
<dbReference type="SUPFAM" id="SSF57362">
    <property type="entry name" value="BPTI-like"/>
    <property type="match status" value="6"/>
</dbReference>
<dbReference type="FunFam" id="4.10.410.10:FF:000015">
    <property type="entry name" value="WAP four-disulfide core domain 6A"/>
    <property type="match status" value="2"/>
</dbReference>
<dbReference type="EMBL" id="CAJHNH020000854">
    <property type="protein sequence ID" value="CAG5120206.1"/>
    <property type="molecule type" value="Genomic_DNA"/>
</dbReference>
<dbReference type="AlphaFoldDB" id="A0A8S3Z0Q7"/>
<dbReference type="PANTHER" id="PTHR10083:SF374">
    <property type="entry name" value="BPTI_KUNITZ INHIBITOR DOMAIN-CONTAINING PROTEIN"/>
    <property type="match status" value="1"/>
</dbReference>
<comment type="caution">
    <text evidence="5">The sequence shown here is derived from an EMBL/GenBank/DDBJ whole genome shotgun (WGS) entry which is preliminary data.</text>
</comment>
<feature type="domain" description="BPTI/Kunitz inhibitor" evidence="4">
    <location>
        <begin position="321"/>
        <end position="371"/>
    </location>
</feature>
<proteinExistence type="predicted"/>
<dbReference type="InterPro" id="IPR036880">
    <property type="entry name" value="Kunitz_BPTI_sf"/>
</dbReference>
<dbReference type="FunFam" id="4.10.410.10:FF:000004">
    <property type="entry name" value="Tissue factor pathway inhibitor"/>
    <property type="match status" value="2"/>
</dbReference>
<dbReference type="SMART" id="SM00131">
    <property type="entry name" value="KU"/>
    <property type="match status" value="6"/>
</dbReference>
<dbReference type="PROSITE" id="PS50279">
    <property type="entry name" value="BPTI_KUNITZ_2"/>
    <property type="match status" value="6"/>
</dbReference>
<organism evidence="5 6">
    <name type="scientific">Candidula unifasciata</name>
    <dbReference type="NCBI Taxonomy" id="100452"/>
    <lineage>
        <taxon>Eukaryota</taxon>
        <taxon>Metazoa</taxon>
        <taxon>Spiralia</taxon>
        <taxon>Lophotrochozoa</taxon>
        <taxon>Mollusca</taxon>
        <taxon>Gastropoda</taxon>
        <taxon>Heterobranchia</taxon>
        <taxon>Euthyneura</taxon>
        <taxon>Panpulmonata</taxon>
        <taxon>Eupulmonata</taxon>
        <taxon>Stylommatophora</taxon>
        <taxon>Helicina</taxon>
        <taxon>Helicoidea</taxon>
        <taxon>Geomitridae</taxon>
        <taxon>Candidula</taxon>
    </lineage>
</organism>
<feature type="domain" description="BPTI/Kunitz inhibitor" evidence="4">
    <location>
        <begin position="16"/>
        <end position="66"/>
    </location>
</feature>
<dbReference type="GO" id="GO:0004867">
    <property type="term" value="F:serine-type endopeptidase inhibitor activity"/>
    <property type="evidence" value="ECO:0007669"/>
    <property type="project" value="UniProtKB-KW"/>
</dbReference>
<dbReference type="Proteomes" id="UP000678393">
    <property type="component" value="Unassembled WGS sequence"/>
</dbReference>
<feature type="domain" description="BPTI/Kunitz inhibitor" evidence="4">
    <location>
        <begin position="137"/>
        <end position="187"/>
    </location>
</feature>
<gene>
    <name evidence="5" type="ORF">CUNI_LOCUS5764</name>
</gene>
<accession>A0A8S3Z0Q7</accession>
<feature type="domain" description="BPTI/Kunitz inhibitor" evidence="4">
    <location>
        <begin position="74"/>
        <end position="124"/>
    </location>
</feature>
<keyword evidence="6" id="KW-1185">Reference proteome</keyword>
<evidence type="ECO:0000313" key="6">
    <source>
        <dbReference type="Proteomes" id="UP000678393"/>
    </source>
</evidence>
<dbReference type="InterPro" id="IPR002223">
    <property type="entry name" value="Kunitz_BPTI"/>
</dbReference>
<keyword evidence="3" id="KW-1015">Disulfide bond</keyword>
<evidence type="ECO:0000256" key="1">
    <source>
        <dbReference type="ARBA" id="ARBA00022690"/>
    </source>
</evidence>
<sequence length="377" mass="42611">DECLRACTPQPRVDICLLPAKTGPCRARFSKFFYNSTSEMCESFIYGGCQGNENRFETRQECEVRCKDASVNICLLPKETGPCEALIRKFYYNANTEQCEEFIYGGCQGNDNRFDTQRECENACKGTTTPQPRVDICMLPSKTGPCRASFPKFFYNSTSEMCEDFIYGGCQGNENRFETRQECEKKCSNAPPTKSPIDTCLQPSKTGPCLALFRKFYYNASTGTCEEFIYGGCQGNDNRFETQQECENACYGTTTPQPPVDTCLLPPETGPCRASFPKFFYNSTSEMCEDFIYGGCQGNDNRFETRQECEVRCKDSSVNICLLPKETGPCEALIRKFYYNANTEKCEEFIYGGCQGNDNRFDTQRECENACKGTTTP</sequence>
<dbReference type="GO" id="GO:0005615">
    <property type="term" value="C:extracellular space"/>
    <property type="evidence" value="ECO:0007669"/>
    <property type="project" value="TreeGrafter"/>
</dbReference>
<dbReference type="CDD" id="cd00109">
    <property type="entry name" value="Kunitz-type"/>
    <property type="match status" value="6"/>
</dbReference>
<dbReference type="OrthoDB" id="5950222at2759"/>
<evidence type="ECO:0000256" key="3">
    <source>
        <dbReference type="ARBA" id="ARBA00023157"/>
    </source>
</evidence>
<evidence type="ECO:0000256" key="2">
    <source>
        <dbReference type="ARBA" id="ARBA00022900"/>
    </source>
</evidence>
<reference evidence="5" key="1">
    <citation type="submission" date="2021-04" db="EMBL/GenBank/DDBJ databases">
        <authorList>
            <consortium name="Molecular Ecology Group"/>
        </authorList>
    </citation>
    <scope>NUCLEOTIDE SEQUENCE</scope>
</reference>
<dbReference type="FunFam" id="4.10.410.10:FF:000021">
    <property type="entry name" value="Serine protease inhibitor, putative"/>
    <property type="match status" value="2"/>
</dbReference>
<dbReference type="Gene3D" id="4.10.410.10">
    <property type="entry name" value="Pancreatic trypsin inhibitor Kunitz domain"/>
    <property type="match status" value="6"/>
</dbReference>
<evidence type="ECO:0000313" key="5">
    <source>
        <dbReference type="EMBL" id="CAG5120206.1"/>
    </source>
</evidence>
<keyword evidence="2" id="KW-0722">Serine protease inhibitor</keyword>
<feature type="domain" description="BPTI/Kunitz inhibitor" evidence="4">
    <location>
        <begin position="200"/>
        <end position="250"/>
    </location>
</feature>
<dbReference type="PROSITE" id="PS00280">
    <property type="entry name" value="BPTI_KUNITZ_1"/>
    <property type="match status" value="4"/>
</dbReference>
<name>A0A8S3Z0Q7_9EUPU</name>
<dbReference type="InterPro" id="IPR020901">
    <property type="entry name" value="Prtase_inh_Kunz-CS"/>
</dbReference>
<dbReference type="Pfam" id="PF00014">
    <property type="entry name" value="Kunitz_BPTI"/>
    <property type="match status" value="6"/>
</dbReference>
<dbReference type="PANTHER" id="PTHR10083">
    <property type="entry name" value="KUNITZ-TYPE PROTEASE INHIBITOR-RELATED"/>
    <property type="match status" value="1"/>
</dbReference>
<keyword evidence="1" id="KW-0646">Protease inhibitor</keyword>
<dbReference type="InterPro" id="IPR050098">
    <property type="entry name" value="TFPI/VKTCI-like"/>
</dbReference>
<feature type="domain" description="BPTI/Kunitz inhibitor" evidence="4">
    <location>
        <begin position="263"/>
        <end position="313"/>
    </location>
</feature>
<feature type="non-terminal residue" evidence="5">
    <location>
        <position position="1"/>
    </location>
</feature>